<evidence type="ECO:0000256" key="1">
    <source>
        <dbReference type="ARBA" id="ARBA00004370"/>
    </source>
</evidence>
<dbReference type="Proteomes" id="UP000632454">
    <property type="component" value="Unassembled WGS sequence"/>
</dbReference>
<gene>
    <name evidence="4" type="ORF">GCM10007298_17230</name>
</gene>
<name>A0ABQ1UPR2_9NOCA</name>
<evidence type="ECO:0000256" key="3">
    <source>
        <dbReference type="SAM" id="MobiDB-lite"/>
    </source>
</evidence>
<evidence type="ECO:0008006" key="6">
    <source>
        <dbReference type="Google" id="ProtNLM"/>
    </source>
</evidence>
<comment type="caution">
    <text evidence="4">The sequence shown here is derived from an EMBL/GenBank/DDBJ whole genome shotgun (WGS) entry which is preliminary data.</text>
</comment>
<sequence>MADSTSVWKSTRVRIVGAVMVALLLAGAVAATVLGLRYAGSRSDEDARSAALDAGKRYATVMFGFTPADVDENVAQAKAALVGDARKTYDGIMSSSDLSAEVKKQNVRSAVSIQEAGVVSSNADRAVVLIFMNQSVTRGQTELVRVEPSRVQYSMRKSGDRWLIDDIQVITDNSLRDKLHLGPAPAAAATPSVTPPAPAPTSGVS</sequence>
<protein>
    <recommendedName>
        <fullName evidence="6">Mce-associated membrane protein</fullName>
    </recommendedName>
</protein>
<proteinExistence type="predicted"/>
<dbReference type="PANTHER" id="PTHR37042">
    <property type="entry name" value="OUTER MEMBRANE PROTEIN RV1973"/>
    <property type="match status" value="1"/>
</dbReference>
<evidence type="ECO:0000313" key="5">
    <source>
        <dbReference type="Proteomes" id="UP000632454"/>
    </source>
</evidence>
<dbReference type="RefSeq" id="WP_188488735.1">
    <property type="nucleotide sequence ID" value="NZ_BMCS01000001.1"/>
</dbReference>
<reference evidence="5" key="1">
    <citation type="journal article" date="2019" name="Int. J. Syst. Evol. Microbiol.">
        <title>The Global Catalogue of Microorganisms (GCM) 10K type strain sequencing project: providing services to taxonomists for standard genome sequencing and annotation.</title>
        <authorList>
            <consortium name="The Broad Institute Genomics Platform"/>
            <consortium name="The Broad Institute Genome Sequencing Center for Infectious Disease"/>
            <person name="Wu L."/>
            <person name="Ma J."/>
        </authorList>
    </citation>
    <scope>NUCLEOTIDE SEQUENCE [LARGE SCALE GENOMIC DNA]</scope>
    <source>
        <strain evidence="5">CCM 7855</strain>
    </source>
</reference>
<dbReference type="PANTHER" id="PTHR37042:SF4">
    <property type="entry name" value="OUTER MEMBRANE PROTEIN RV1973"/>
    <property type="match status" value="1"/>
</dbReference>
<comment type="subcellular location">
    <subcellularLocation>
        <location evidence="1">Membrane</location>
    </subcellularLocation>
</comment>
<organism evidence="4 5">
    <name type="scientific">Williamsia phyllosphaerae</name>
    <dbReference type="NCBI Taxonomy" id="885042"/>
    <lineage>
        <taxon>Bacteria</taxon>
        <taxon>Bacillati</taxon>
        <taxon>Actinomycetota</taxon>
        <taxon>Actinomycetes</taxon>
        <taxon>Mycobacteriales</taxon>
        <taxon>Nocardiaceae</taxon>
        <taxon>Williamsia</taxon>
    </lineage>
</organism>
<evidence type="ECO:0000256" key="2">
    <source>
        <dbReference type="ARBA" id="ARBA00023136"/>
    </source>
</evidence>
<dbReference type="EMBL" id="BMCS01000001">
    <property type="protein sequence ID" value="GGF21839.1"/>
    <property type="molecule type" value="Genomic_DNA"/>
</dbReference>
<accession>A0ABQ1UPR2</accession>
<feature type="compositionally biased region" description="Low complexity" evidence="3">
    <location>
        <begin position="182"/>
        <end position="192"/>
    </location>
</feature>
<feature type="region of interest" description="Disordered" evidence="3">
    <location>
        <begin position="182"/>
        <end position="205"/>
    </location>
</feature>
<keyword evidence="5" id="KW-1185">Reference proteome</keyword>
<keyword evidence="2" id="KW-0472">Membrane</keyword>
<evidence type="ECO:0000313" key="4">
    <source>
        <dbReference type="EMBL" id="GGF21839.1"/>
    </source>
</evidence>